<dbReference type="EMBL" id="ADIZ01000031">
    <property type="protein sequence ID" value="OSK92287.1"/>
    <property type="molecule type" value="Genomic_DNA"/>
</dbReference>
<name>A0A1X3IWX1_ECOLX</name>
<dbReference type="Proteomes" id="UP000193942">
    <property type="component" value="Unassembled WGS sequence"/>
</dbReference>
<reference evidence="1 2" key="1">
    <citation type="submission" date="2010-04" db="EMBL/GenBank/DDBJ databases">
        <title>The Genome Sequence of Escherichia coli TA447.</title>
        <authorList>
            <consortium name="The Broad Institute Genome Sequencing Platform"/>
            <consortium name="The Broad Institute Genome Sequencing Center for Infectious Disease"/>
            <person name="Feldgarden M."/>
            <person name="Gordon D.M."/>
            <person name="Johnson J.R."/>
            <person name="Johnston B.D."/>
            <person name="Young S."/>
            <person name="Zeng Q."/>
            <person name="Koehrsen M."/>
            <person name="Alvarado L."/>
            <person name="Berlin A.M."/>
            <person name="Borenstein D."/>
            <person name="Chapman S.B."/>
            <person name="Chen Z."/>
            <person name="Engels R."/>
            <person name="Freedman E."/>
            <person name="Gellesch M."/>
            <person name="Goldberg J."/>
            <person name="Griggs A."/>
            <person name="Gujja S."/>
            <person name="Heilman E.R."/>
            <person name="Heiman D.I."/>
            <person name="Hepburn T.A."/>
            <person name="Howarth C."/>
            <person name="Jen D."/>
            <person name="Larson L."/>
            <person name="Mehta T."/>
            <person name="Park D."/>
            <person name="Pearson M."/>
            <person name="Richards J."/>
            <person name="Roberts A."/>
            <person name="Saif S."/>
            <person name="Shea T.D."/>
            <person name="Shenoy N."/>
            <person name="Sisk P."/>
            <person name="Stolte C."/>
            <person name="Sykes S.N."/>
            <person name="Walk T."/>
            <person name="White J."/>
            <person name="Yandava C."/>
            <person name="Haas B."/>
            <person name="Henn M.R."/>
            <person name="Nusbaum C."/>
            <person name="Birren B."/>
        </authorList>
    </citation>
    <scope>NUCLEOTIDE SEQUENCE [LARGE SCALE GENOMIC DNA]</scope>
    <source>
        <strain evidence="1 2">TA447</strain>
    </source>
</reference>
<evidence type="ECO:0008006" key="3">
    <source>
        <dbReference type="Google" id="ProtNLM"/>
    </source>
</evidence>
<evidence type="ECO:0000313" key="2">
    <source>
        <dbReference type="Proteomes" id="UP000193942"/>
    </source>
</evidence>
<comment type="caution">
    <text evidence="1">The sequence shown here is derived from an EMBL/GenBank/DDBJ whole genome shotgun (WGS) entry which is preliminary data.</text>
</comment>
<organism evidence="1 2">
    <name type="scientific">Escherichia coli TA447</name>
    <dbReference type="NCBI Taxonomy" id="656447"/>
    <lineage>
        <taxon>Bacteria</taxon>
        <taxon>Pseudomonadati</taxon>
        <taxon>Pseudomonadota</taxon>
        <taxon>Gammaproteobacteria</taxon>
        <taxon>Enterobacterales</taxon>
        <taxon>Enterobacteriaceae</taxon>
        <taxon>Escherichia</taxon>
    </lineage>
</organism>
<accession>A0A1X3IWX1</accession>
<sequence>MDGKKSGLHNYFTSKGANIMNHSEFQPEVTPHGIKIGNTTIDYIEAVQRLNDGEFDNPYWHGLRIMQCLAEADDTGLLGRFSVDLKVAQWRWLYVAKFISEEEDKNGTIDIPNDNGTTDRAVIYKGKHGCLSIYPGPLRIALQNHVEWGFIEKYGETEGMGRVLFLYQKMLIADPDNGFIVSAMGREGLELLLDEMIHDLNTHGMPEAPVTH</sequence>
<evidence type="ECO:0000313" key="1">
    <source>
        <dbReference type="EMBL" id="OSK92287.1"/>
    </source>
</evidence>
<gene>
    <name evidence="1" type="ORF">ECXG_00797</name>
</gene>
<protein>
    <recommendedName>
        <fullName evidence="3">Prophage protein</fullName>
    </recommendedName>
</protein>
<proteinExistence type="predicted"/>
<dbReference type="AlphaFoldDB" id="A0A1X3IWX1"/>